<keyword evidence="2" id="KW-0732">Signal</keyword>
<accession>A0A3R9LQ19</accession>
<dbReference type="SUPFAM" id="SSF55166">
    <property type="entry name" value="Hedgehog/DD-peptidase"/>
    <property type="match status" value="1"/>
</dbReference>
<dbReference type="PANTHER" id="PTHR34385:SF1">
    <property type="entry name" value="PEPTIDOGLYCAN L-ALANYL-D-GLUTAMATE ENDOPEPTIDASE CWLK"/>
    <property type="match status" value="1"/>
</dbReference>
<dbReference type="GO" id="GO:0009002">
    <property type="term" value="F:serine-type D-Ala-D-Ala carboxypeptidase activity"/>
    <property type="evidence" value="ECO:0007669"/>
    <property type="project" value="UniProtKB-EC"/>
</dbReference>
<dbReference type="Pfam" id="PF02557">
    <property type="entry name" value="VanY"/>
    <property type="match status" value="1"/>
</dbReference>
<keyword evidence="4" id="KW-0645">Protease</keyword>
<dbReference type="AlphaFoldDB" id="A0A3R9LQ19"/>
<dbReference type="RefSeq" id="WP_125388349.1">
    <property type="nucleotide sequence ID" value="NZ_RJPU01000007.1"/>
</dbReference>
<dbReference type="Proteomes" id="UP000278843">
    <property type="component" value="Unassembled WGS sequence"/>
</dbReference>
<evidence type="ECO:0000256" key="1">
    <source>
        <dbReference type="SAM" id="MobiDB-lite"/>
    </source>
</evidence>
<evidence type="ECO:0000313" key="5">
    <source>
        <dbReference type="Proteomes" id="UP000278843"/>
    </source>
</evidence>
<dbReference type="Gene3D" id="3.30.1380.10">
    <property type="match status" value="1"/>
</dbReference>
<feature type="chain" id="PRO_5038348695" evidence="2">
    <location>
        <begin position="22"/>
        <end position="260"/>
    </location>
</feature>
<feature type="compositionally biased region" description="Basic and acidic residues" evidence="1">
    <location>
        <begin position="40"/>
        <end position="74"/>
    </location>
</feature>
<dbReference type="PROSITE" id="PS51257">
    <property type="entry name" value="PROKAR_LIPOPROTEIN"/>
    <property type="match status" value="1"/>
</dbReference>
<dbReference type="InterPro" id="IPR052179">
    <property type="entry name" value="DD-CPase-like"/>
</dbReference>
<gene>
    <name evidence="4" type="primary">vanYB_2</name>
    <name evidence="4" type="ORF">D8790_08445</name>
</gene>
<evidence type="ECO:0000313" key="4">
    <source>
        <dbReference type="EMBL" id="RSJ94476.1"/>
    </source>
</evidence>
<dbReference type="GO" id="GO:0006508">
    <property type="term" value="P:proteolysis"/>
    <property type="evidence" value="ECO:0007669"/>
    <property type="project" value="InterPro"/>
</dbReference>
<dbReference type="InterPro" id="IPR003709">
    <property type="entry name" value="VanY-like_core_dom"/>
</dbReference>
<evidence type="ECO:0000259" key="3">
    <source>
        <dbReference type="Pfam" id="PF02557"/>
    </source>
</evidence>
<comment type="caution">
    <text evidence="4">The sequence shown here is derived from an EMBL/GenBank/DDBJ whole genome shotgun (WGS) entry which is preliminary data.</text>
</comment>
<protein>
    <submittedName>
        <fullName evidence="4">D-alanyl-D-alanine carboxypeptidase</fullName>
        <ecNumber evidence="4">3.4.16.4</ecNumber>
    </submittedName>
</protein>
<organism evidence="4 5">
    <name type="scientific">Streptococcus cristatus</name>
    <dbReference type="NCBI Taxonomy" id="45634"/>
    <lineage>
        <taxon>Bacteria</taxon>
        <taxon>Bacillati</taxon>
        <taxon>Bacillota</taxon>
        <taxon>Bacilli</taxon>
        <taxon>Lactobacillales</taxon>
        <taxon>Streptococcaceae</taxon>
        <taxon>Streptococcus</taxon>
    </lineage>
</organism>
<proteinExistence type="predicted"/>
<name>A0A3R9LQ19_STRCR</name>
<feature type="signal peptide" evidence="2">
    <location>
        <begin position="1"/>
        <end position="21"/>
    </location>
</feature>
<dbReference type="EC" id="3.4.16.4" evidence="4"/>
<evidence type="ECO:0000256" key="2">
    <source>
        <dbReference type="SAM" id="SignalP"/>
    </source>
</evidence>
<dbReference type="InterPro" id="IPR009045">
    <property type="entry name" value="Zn_M74/Hedgehog-like"/>
</dbReference>
<keyword evidence="4" id="KW-0121">Carboxypeptidase</keyword>
<dbReference type="CDD" id="cd14852">
    <property type="entry name" value="LD-carboxypeptidase"/>
    <property type="match status" value="1"/>
</dbReference>
<feature type="domain" description="D-alanyl-D-alanine carboxypeptidase-like core" evidence="3">
    <location>
        <begin position="114"/>
        <end position="235"/>
    </location>
</feature>
<dbReference type="NCBIfam" id="NF041194">
    <property type="entry name" value="LD_carboxy_LdcB"/>
    <property type="match status" value="1"/>
</dbReference>
<dbReference type="PANTHER" id="PTHR34385">
    <property type="entry name" value="D-ALANYL-D-ALANINE CARBOXYPEPTIDASE"/>
    <property type="match status" value="1"/>
</dbReference>
<dbReference type="InterPro" id="IPR058193">
    <property type="entry name" value="VanY/YodJ_core_dom"/>
</dbReference>
<keyword evidence="4" id="KW-0378">Hydrolase</keyword>
<reference evidence="4 5" key="1">
    <citation type="submission" date="2018-11" db="EMBL/GenBank/DDBJ databases">
        <title>Species Designations Belie Phenotypic and Genotypic Heterogeneity in Oral Streptococci.</title>
        <authorList>
            <person name="Velsko I."/>
        </authorList>
    </citation>
    <scope>NUCLEOTIDE SEQUENCE [LARGE SCALE GENOMIC DNA]</scope>
    <source>
        <strain evidence="4 5">BCC13</strain>
    </source>
</reference>
<dbReference type="EMBL" id="RJPU01000007">
    <property type="protein sequence ID" value="RSJ94476.1"/>
    <property type="molecule type" value="Genomic_DNA"/>
</dbReference>
<feature type="region of interest" description="Disordered" evidence="1">
    <location>
        <begin position="24"/>
        <end position="74"/>
    </location>
</feature>
<sequence length="260" mass="28915">MKYNKLIFLAMAVLLLSACSAAKEKTESSTNKQASSSKVSVEKKEAEKDRSSSQDTRSESDSAESKKEQKQDVTVDKNVSYNGSYYSVQGKYDEIVIANKHYPLSADYNPGEDPTAKAELLKLIADMQSKGYPISNQYSGFRSYQTQVGLYQSYVNRDGQAAADRYSARPGYSEHQTGLAFDLIDSSGNLVEEAGASQWLLDNAYKYGFVVRYPVGKEASTGYVPESWHLRYVGKEAKEISESGLTLEEYYHFTGGNYAQ</sequence>